<gene>
    <name evidence="2" type="ORF">GH714_030522</name>
</gene>
<evidence type="ECO:0000256" key="1">
    <source>
        <dbReference type="SAM" id="MobiDB-lite"/>
    </source>
</evidence>
<organism evidence="2 3">
    <name type="scientific">Hevea brasiliensis</name>
    <name type="common">Para rubber tree</name>
    <name type="synonym">Siphonia brasiliensis</name>
    <dbReference type="NCBI Taxonomy" id="3981"/>
    <lineage>
        <taxon>Eukaryota</taxon>
        <taxon>Viridiplantae</taxon>
        <taxon>Streptophyta</taxon>
        <taxon>Embryophyta</taxon>
        <taxon>Tracheophyta</taxon>
        <taxon>Spermatophyta</taxon>
        <taxon>Magnoliopsida</taxon>
        <taxon>eudicotyledons</taxon>
        <taxon>Gunneridae</taxon>
        <taxon>Pentapetalae</taxon>
        <taxon>rosids</taxon>
        <taxon>fabids</taxon>
        <taxon>Malpighiales</taxon>
        <taxon>Euphorbiaceae</taxon>
        <taxon>Crotonoideae</taxon>
        <taxon>Micrandreae</taxon>
        <taxon>Hevea</taxon>
    </lineage>
</organism>
<sequence length="127" mass="14399">MDASMLFENDESDSEYAASDELFSESTSEDEAHVKYSEFNFSRDINDPIFKIGMVFANNHEFKEAWLLRTNPGNTVMFKKEKGKFQGVYICLAALKAAFKDGCRPLVCLDGYWLKGTYGASYVSGWD</sequence>
<dbReference type="AlphaFoldDB" id="A0A6A6LVT8"/>
<comment type="caution">
    <text evidence="2">The sequence shown here is derived from an EMBL/GenBank/DDBJ whole genome shotgun (WGS) entry which is preliminary data.</text>
</comment>
<accession>A0A6A6LVT8</accession>
<evidence type="ECO:0000313" key="2">
    <source>
        <dbReference type="EMBL" id="KAF2304368.1"/>
    </source>
</evidence>
<reference evidence="2 3" key="1">
    <citation type="journal article" date="2020" name="Mol. Plant">
        <title>The Chromosome-Based Rubber Tree Genome Provides New Insights into Spurge Genome Evolution and Rubber Biosynthesis.</title>
        <authorList>
            <person name="Liu J."/>
            <person name="Shi C."/>
            <person name="Shi C.C."/>
            <person name="Li W."/>
            <person name="Zhang Q.J."/>
            <person name="Zhang Y."/>
            <person name="Li K."/>
            <person name="Lu H.F."/>
            <person name="Shi C."/>
            <person name="Zhu S.T."/>
            <person name="Xiao Z.Y."/>
            <person name="Nan H."/>
            <person name="Yue Y."/>
            <person name="Zhu X.G."/>
            <person name="Wu Y."/>
            <person name="Hong X.N."/>
            <person name="Fan G.Y."/>
            <person name="Tong Y."/>
            <person name="Zhang D."/>
            <person name="Mao C.L."/>
            <person name="Liu Y.L."/>
            <person name="Hao S.J."/>
            <person name="Liu W.Q."/>
            <person name="Lv M.Q."/>
            <person name="Zhang H.B."/>
            <person name="Liu Y."/>
            <person name="Hu-Tang G.R."/>
            <person name="Wang J.P."/>
            <person name="Wang J.H."/>
            <person name="Sun Y.H."/>
            <person name="Ni S.B."/>
            <person name="Chen W.B."/>
            <person name="Zhang X.C."/>
            <person name="Jiao Y.N."/>
            <person name="Eichler E.E."/>
            <person name="Li G.H."/>
            <person name="Liu X."/>
            <person name="Gao L.Z."/>
        </authorList>
    </citation>
    <scope>NUCLEOTIDE SEQUENCE [LARGE SCALE GENOMIC DNA]</scope>
    <source>
        <strain evidence="3">cv. GT1</strain>
        <tissue evidence="2">Leaf</tissue>
    </source>
</reference>
<proteinExistence type="predicted"/>
<name>A0A6A6LVT8_HEVBR</name>
<protein>
    <submittedName>
        <fullName evidence="2">Uncharacterized protein</fullName>
    </submittedName>
</protein>
<dbReference type="EMBL" id="JAAGAX010000009">
    <property type="protein sequence ID" value="KAF2304368.1"/>
    <property type="molecule type" value="Genomic_DNA"/>
</dbReference>
<dbReference type="Proteomes" id="UP000467840">
    <property type="component" value="Chromosome 16"/>
</dbReference>
<keyword evidence="3" id="KW-1185">Reference proteome</keyword>
<feature type="region of interest" description="Disordered" evidence="1">
    <location>
        <begin position="1"/>
        <end position="29"/>
    </location>
</feature>
<evidence type="ECO:0000313" key="3">
    <source>
        <dbReference type="Proteomes" id="UP000467840"/>
    </source>
</evidence>